<accession>A0A7Y0GBD5</accession>
<keyword evidence="3" id="KW-1185">Reference proteome</keyword>
<dbReference type="Gene3D" id="2.40.50.320">
    <property type="entry name" value="Copper binding periplasmic protein CusF"/>
    <property type="match status" value="1"/>
</dbReference>
<dbReference type="Pfam" id="PF11604">
    <property type="entry name" value="CusF_Ec"/>
    <property type="match status" value="1"/>
</dbReference>
<feature type="region of interest" description="Disordered" evidence="1">
    <location>
        <begin position="1"/>
        <end position="36"/>
    </location>
</feature>
<name>A0A7Y0GBD5_9SPHN</name>
<evidence type="ECO:0000313" key="3">
    <source>
        <dbReference type="Proteomes" id="UP000583556"/>
    </source>
</evidence>
<proteinExistence type="predicted"/>
<protein>
    <submittedName>
        <fullName evidence="2">Copper-binding protein</fullName>
    </submittedName>
</protein>
<evidence type="ECO:0000313" key="2">
    <source>
        <dbReference type="EMBL" id="NML96005.1"/>
    </source>
</evidence>
<dbReference type="InterPro" id="IPR042230">
    <property type="entry name" value="CusF_sf"/>
</dbReference>
<dbReference type="Proteomes" id="UP000583556">
    <property type="component" value="Unassembled WGS sequence"/>
</dbReference>
<feature type="compositionally biased region" description="Low complexity" evidence="1">
    <location>
        <begin position="16"/>
        <end position="36"/>
    </location>
</feature>
<evidence type="ECO:0000256" key="1">
    <source>
        <dbReference type="SAM" id="MobiDB-lite"/>
    </source>
</evidence>
<reference evidence="2 3" key="1">
    <citation type="submission" date="2020-04" db="EMBL/GenBank/DDBJ databases">
        <title>Novosphingobium sp. TW-4 isolated from soil.</title>
        <authorList>
            <person name="Dahal R.H."/>
            <person name="Chaudhary D.K."/>
        </authorList>
    </citation>
    <scope>NUCLEOTIDE SEQUENCE [LARGE SCALE GENOMIC DNA]</scope>
    <source>
        <strain evidence="2 3">TW-4</strain>
    </source>
</reference>
<dbReference type="InterPro" id="IPR021647">
    <property type="entry name" value="CusF_Ec"/>
</dbReference>
<comment type="caution">
    <text evidence="2">The sequence shown here is derived from an EMBL/GenBank/DDBJ whole genome shotgun (WGS) entry which is preliminary data.</text>
</comment>
<dbReference type="EMBL" id="JABBGM010000015">
    <property type="protein sequence ID" value="NML96005.1"/>
    <property type="molecule type" value="Genomic_DNA"/>
</dbReference>
<organism evidence="2 3">
    <name type="scientific">Novosphingobium olei</name>
    <dbReference type="NCBI Taxonomy" id="2728851"/>
    <lineage>
        <taxon>Bacteria</taxon>
        <taxon>Pseudomonadati</taxon>
        <taxon>Pseudomonadota</taxon>
        <taxon>Alphaproteobacteria</taxon>
        <taxon>Sphingomonadales</taxon>
        <taxon>Sphingomonadaceae</taxon>
        <taxon>Novosphingobium</taxon>
    </lineage>
</organism>
<sequence length="111" mass="11594">MALLSACKKEAEATKPAETAPTNTGSMTGMPMAGPMMHGASTGTVAAIDAAKGTVTLDHHEIAALKWPAMTMSFSAKPEQISGLKIGDKVRFEIDWDGKLGAITMIQKFGS</sequence>
<gene>
    <name evidence="2" type="ORF">HHL27_20240</name>
</gene>
<dbReference type="AlphaFoldDB" id="A0A7Y0GBD5"/>